<proteinExistence type="predicted"/>
<accession>A0A7H1N2E7</accession>
<evidence type="ECO:0000259" key="1">
    <source>
        <dbReference type="Pfam" id="PF17803"/>
    </source>
</evidence>
<gene>
    <name evidence="2" type="ORF">HQ394_11820</name>
</gene>
<feature type="domain" description="RapA2 cadherin-like" evidence="1">
    <location>
        <begin position="384"/>
        <end position="436"/>
    </location>
</feature>
<evidence type="ECO:0000313" key="2">
    <source>
        <dbReference type="EMBL" id="QNT69883.1"/>
    </source>
</evidence>
<dbReference type="InterPro" id="IPR040853">
    <property type="entry name" value="RapA2_cadherin-like"/>
</dbReference>
<evidence type="ECO:0000313" key="3">
    <source>
        <dbReference type="Proteomes" id="UP000516369"/>
    </source>
</evidence>
<protein>
    <submittedName>
        <fullName evidence="2">Cadherin-like domain-containing protein</fullName>
    </submittedName>
</protein>
<dbReference type="RefSeq" id="WP_190260394.1">
    <property type="nucleotide sequence ID" value="NZ_CP053923.1"/>
</dbReference>
<reference evidence="2 3" key="1">
    <citation type="submission" date="2020-05" db="EMBL/GenBank/DDBJ databases">
        <title>Complete closed genome sequence of Defluviicoccus vanus.</title>
        <authorList>
            <person name="Bessarab I."/>
            <person name="Arumugam K."/>
            <person name="Maszenan A.M."/>
            <person name="Seviour R.J."/>
            <person name="Williams R.B."/>
        </authorList>
    </citation>
    <scope>NUCLEOTIDE SEQUENCE [LARGE SCALE GENOMIC DNA]</scope>
    <source>
        <strain evidence="2 3">Ben 114</strain>
    </source>
</reference>
<organism evidence="2 3">
    <name type="scientific">Defluviicoccus vanus</name>
    <dbReference type="NCBI Taxonomy" id="111831"/>
    <lineage>
        <taxon>Bacteria</taxon>
        <taxon>Pseudomonadati</taxon>
        <taxon>Pseudomonadota</taxon>
        <taxon>Alphaproteobacteria</taxon>
        <taxon>Rhodospirillales</taxon>
        <taxon>Rhodospirillaceae</taxon>
        <taxon>Defluviicoccus</taxon>
    </lineage>
</organism>
<keyword evidence="3" id="KW-1185">Reference proteome</keyword>
<dbReference type="NCBIfam" id="TIGR01965">
    <property type="entry name" value="VCBS_repeat"/>
    <property type="match status" value="2"/>
</dbReference>
<name>A0A7H1N2E7_9PROT</name>
<dbReference type="AlphaFoldDB" id="A0A7H1N2E7"/>
<dbReference type="InterPro" id="IPR010221">
    <property type="entry name" value="VCBS_dom"/>
</dbReference>
<dbReference type="KEGG" id="dvn:HQ394_11820"/>
<dbReference type="EMBL" id="CP053923">
    <property type="protein sequence ID" value="QNT69883.1"/>
    <property type="molecule type" value="Genomic_DNA"/>
</dbReference>
<dbReference type="Proteomes" id="UP000516369">
    <property type="component" value="Chromosome"/>
</dbReference>
<dbReference type="Pfam" id="PF17963">
    <property type="entry name" value="Big_9"/>
    <property type="match status" value="1"/>
</dbReference>
<sequence length="462" mass="47658">MLQEYLGLSSNSLPKDLGDGSGAASTAVSGSAIKTELTFTSADLNAQGKLIVSFDWNFLSAESVPSGLPGFNDYAIFTVSDGTTFKVLTLTDARETGLNASGWRTSTYDLTSLFGADVTAGRSLTLGFAVVNDQDDQRPSSLLLDNVRINAPAPVPPEATLLHSTEAGTFLTYRHTPTAIADATATLATTAGAPLTIAPSTLLANDVPSPGSSSVSFVGLYGAAGKGLVSYVNGQIVYNPNGQFAALALGEIGFDTFHYQITDANGGIGRGEVTVQITGLNDVPSTTAFVATPVASENGTPIIIADVLAHADDIDSDDSSATLRIVSASAVSGAEIHLDGDRGQNFIYDPSKTVAFEYLGVGETASDLITYTVVDRHGGAATGQLTITVQGSNDVPTARSDAFSVDEDHIATLAVLANDSDPDRNDTLRVVKINGQAISFGNPVALASGCADPAYHRRAAAV</sequence>
<dbReference type="Pfam" id="PF17803">
    <property type="entry name" value="Cadherin_4"/>
    <property type="match status" value="1"/>
</dbReference>